<evidence type="ECO:0000313" key="2">
    <source>
        <dbReference type="EMBL" id="MCY1014008.1"/>
    </source>
</evidence>
<gene>
    <name evidence="2" type="ORF">OV079_52505</name>
</gene>
<evidence type="ECO:0000313" key="3">
    <source>
        <dbReference type="Proteomes" id="UP001150924"/>
    </source>
</evidence>
<dbReference type="AlphaFoldDB" id="A0A9X3J5E4"/>
<feature type="region of interest" description="Disordered" evidence="1">
    <location>
        <begin position="137"/>
        <end position="158"/>
    </location>
</feature>
<proteinExistence type="predicted"/>
<organism evidence="2 3">
    <name type="scientific">Nannocystis pusilla</name>
    <dbReference type="NCBI Taxonomy" id="889268"/>
    <lineage>
        <taxon>Bacteria</taxon>
        <taxon>Pseudomonadati</taxon>
        <taxon>Myxococcota</taxon>
        <taxon>Polyangia</taxon>
        <taxon>Nannocystales</taxon>
        <taxon>Nannocystaceae</taxon>
        <taxon>Nannocystis</taxon>
    </lineage>
</organism>
<comment type="caution">
    <text evidence="2">The sequence shown here is derived from an EMBL/GenBank/DDBJ whole genome shotgun (WGS) entry which is preliminary data.</text>
</comment>
<name>A0A9X3J5E4_9BACT</name>
<protein>
    <submittedName>
        <fullName evidence="2">Uncharacterized protein</fullName>
    </submittedName>
</protein>
<keyword evidence="3" id="KW-1185">Reference proteome</keyword>
<dbReference type="Proteomes" id="UP001150924">
    <property type="component" value="Unassembled WGS sequence"/>
</dbReference>
<feature type="region of interest" description="Disordered" evidence="1">
    <location>
        <begin position="184"/>
        <end position="217"/>
    </location>
</feature>
<evidence type="ECO:0000256" key="1">
    <source>
        <dbReference type="SAM" id="MobiDB-lite"/>
    </source>
</evidence>
<dbReference type="PROSITE" id="PS51257">
    <property type="entry name" value="PROKAR_LIPOPROTEIN"/>
    <property type="match status" value="1"/>
</dbReference>
<accession>A0A9X3J5E4</accession>
<sequence length="217" mass="24431">MIEEQKTLAAEICRKTQFIHGQTGSGACLASEDAAARVRYLGRDTTRKVSCPDNADCKRIEHSSPRFAVSEYMRERTARNDVWENEHLIIFTHDQRDDSLLKSITSLPISIHRIVIEDPYGSSLTAAWKDHPGEMNTQDGRMSSPIPPCASPPSSRWMRGRNRRRHVLSRGGCLPWMISRRARPAASRTSASSRRRERVEADFGGHLPLPAPARCGR</sequence>
<dbReference type="EMBL" id="JAPNKE010000002">
    <property type="protein sequence ID" value="MCY1014008.1"/>
    <property type="molecule type" value="Genomic_DNA"/>
</dbReference>
<dbReference type="RefSeq" id="WP_267778210.1">
    <property type="nucleotide sequence ID" value="NZ_JAPNKE010000002.1"/>
</dbReference>
<reference evidence="2" key="1">
    <citation type="submission" date="2022-11" db="EMBL/GenBank/DDBJ databases">
        <title>Minimal conservation of predation-associated metabolite biosynthetic gene clusters underscores biosynthetic potential of Myxococcota including descriptions for ten novel species: Archangium lansinium sp. nov., Myxococcus landrumus sp. nov., Nannocystis bai.</title>
        <authorList>
            <person name="Ahearne A."/>
            <person name="Stevens C."/>
            <person name="Phillips K."/>
        </authorList>
    </citation>
    <scope>NUCLEOTIDE SEQUENCE</scope>
    <source>
        <strain evidence="2">Na p29</strain>
    </source>
</reference>